<evidence type="ECO:0000259" key="4">
    <source>
        <dbReference type="PROSITE" id="PS51891"/>
    </source>
</evidence>
<keyword evidence="2" id="KW-0479">Metal-binding</keyword>
<evidence type="ECO:0000256" key="3">
    <source>
        <dbReference type="ARBA" id="ARBA00022833"/>
    </source>
</evidence>
<dbReference type="InterPro" id="IPR011057">
    <property type="entry name" value="Mss4-like_sf"/>
</dbReference>
<dbReference type="Pfam" id="PF04828">
    <property type="entry name" value="GFA"/>
    <property type="match status" value="1"/>
</dbReference>
<name>A0A381UER0_9ZZZZ</name>
<dbReference type="Gene3D" id="2.170.150.70">
    <property type="match status" value="1"/>
</dbReference>
<dbReference type="InterPro" id="IPR006913">
    <property type="entry name" value="CENP-V/GFA"/>
</dbReference>
<accession>A0A381UER0</accession>
<gene>
    <name evidence="5" type="ORF">METZ01_LOCUS79308</name>
</gene>
<keyword evidence="3" id="KW-0862">Zinc</keyword>
<reference evidence="5" key="1">
    <citation type="submission" date="2018-05" db="EMBL/GenBank/DDBJ databases">
        <authorList>
            <person name="Lanie J.A."/>
            <person name="Ng W.-L."/>
            <person name="Kazmierczak K.M."/>
            <person name="Andrzejewski T.M."/>
            <person name="Davidsen T.M."/>
            <person name="Wayne K.J."/>
            <person name="Tettelin H."/>
            <person name="Glass J.I."/>
            <person name="Rusch D."/>
            <person name="Podicherti R."/>
            <person name="Tsui H.-C.T."/>
            <person name="Winkler M.E."/>
        </authorList>
    </citation>
    <scope>NUCLEOTIDE SEQUENCE</scope>
</reference>
<sequence length="113" mass="12735">MLYKVSCHCASVQLEVETDLSMIKQCNCSICKRKNAKMSILPKEAIKSIKGEDNLSVYQFGTKVAKHYFCKICGIYTHHQRKSDPNGIGVNIGCIDELDSFSIKSDVLDMRNK</sequence>
<protein>
    <recommendedName>
        <fullName evidence="4">CENP-V/GFA domain-containing protein</fullName>
    </recommendedName>
</protein>
<evidence type="ECO:0000256" key="2">
    <source>
        <dbReference type="ARBA" id="ARBA00022723"/>
    </source>
</evidence>
<dbReference type="GO" id="GO:0046872">
    <property type="term" value="F:metal ion binding"/>
    <property type="evidence" value="ECO:0007669"/>
    <property type="project" value="UniProtKB-KW"/>
</dbReference>
<dbReference type="PANTHER" id="PTHR28620">
    <property type="entry name" value="CENTROMERE PROTEIN V"/>
    <property type="match status" value="1"/>
</dbReference>
<dbReference type="InterPro" id="IPR052355">
    <property type="entry name" value="CENP-V-like"/>
</dbReference>
<organism evidence="5">
    <name type="scientific">marine metagenome</name>
    <dbReference type="NCBI Taxonomy" id="408172"/>
    <lineage>
        <taxon>unclassified sequences</taxon>
        <taxon>metagenomes</taxon>
        <taxon>ecological metagenomes</taxon>
    </lineage>
</organism>
<dbReference type="AlphaFoldDB" id="A0A381UER0"/>
<dbReference type="GO" id="GO:0016846">
    <property type="term" value="F:carbon-sulfur lyase activity"/>
    <property type="evidence" value="ECO:0007669"/>
    <property type="project" value="InterPro"/>
</dbReference>
<dbReference type="PANTHER" id="PTHR28620:SF1">
    <property type="entry name" value="CENP-V_GFA DOMAIN-CONTAINING PROTEIN"/>
    <property type="match status" value="1"/>
</dbReference>
<proteinExistence type="inferred from homology"/>
<dbReference type="SUPFAM" id="SSF51316">
    <property type="entry name" value="Mss4-like"/>
    <property type="match status" value="1"/>
</dbReference>
<dbReference type="PROSITE" id="PS51891">
    <property type="entry name" value="CENP_V_GFA"/>
    <property type="match status" value="1"/>
</dbReference>
<evidence type="ECO:0000313" key="5">
    <source>
        <dbReference type="EMBL" id="SVA26454.1"/>
    </source>
</evidence>
<feature type="domain" description="CENP-V/GFA" evidence="4">
    <location>
        <begin position="3"/>
        <end position="113"/>
    </location>
</feature>
<dbReference type="EMBL" id="UINC01006257">
    <property type="protein sequence ID" value="SVA26454.1"/>
    <property type="molecule type" value="Genomic_DNA"/>
</dbReference>
<comment type="similarity">
    <text evidence="1">Belongs to the Gfa family.</text>
</comment>
<evidence type="ECO:0000256" key="1">
    <source>
        <dbReference type="ARBA" id="ARBA00005495"/>
    </source>
</evidence>